<evidence type="ECO:0000256" key="1">
    <source>
        <dbReference type="SAM" id="Phobius"/>
    </source>
</evidence>
<feature type="transmembrane region" description="Helical" evidence="1">
    <location>
        <begin position="65"/>
        <end position="83"/>
    </location>
</feature>
<feature type="non-terminal residue" evidence="2">
    <location>
        <position position="103"/>
    </location>
</feature>
<proteinExistence type="predicted"/>
<name>X1A548_9ZZZZ</name>
<reference evidence="2" key="1">
    <citation type="journal article" date="2014" name="Front. Microbiol.">
        <title>High frequency of phylogenetically diverse reductive dehalogenase-homologous genes in deep subseafloor sedimentary metagenomes.</title>
        <authorList>
            <person name="Kawai M."/>
            <person name="Futagami T."/>
            <person name="Toyoda A."/>
            <person name="Takaki Y."/>
            <person name="Nishi S."/>
            <person name="Hori S."/>
            <person name="Arai W."/>
            <person name="Tsubouchi T."/>
            <person name="Morono Y."/>
            <person name="Uchiyama I."/>
            <person name="Ito T."/>
            <person name="Fujiyama A."/>
            <person name="Inagaki F."/>
            <person name="Takami H."/>
        </authorList>
    </citation>
    <scope>NUCLEOTIDE SEQUENCE</scope>
    <source>
        <strain evidence="2">Expedition CK06-06</strain>
    </source>
</reference>
<protein>
    <submittedName>
        <fullName evidence="2">Uncharacterized protein</fullName>
    </submittedName>
</protein>
<feature type="transmembrane region" description="Helical" evidence="1">
    <location>
        <begin position="5"/>
        <end position="23"/>
    </location>
</feature>
<comment type="caution">
    <text evidence="2">The sequence shown here is derived from an EMBL/GenBank/DDBJ whole genome shotgun (WGS) entry which is preliminary data.</text>
</comment>
<keyword evidence="1" id="KW-0472">Membrane</keyword>
<keyword evidence="1" id="KW-1133">Transmembrane helix</keyword>
<keyword evidence="1" id="KW-0812">Transmembrane</keyword>
<organism evidence="2">
    <name type="scientific">marine sediment metagenome</name>
    <dbReference type="NCBI Taxonomy" id="412755"/>
    <lineage>
        <taxon>unclassified sequences</taxon>
        <taxon>metagenomes</taxon>
        <taxon>ecological metagenomes</taxon>
    </lineage>
</organism>
<gene>
    <name evidence="2" type="ORF">S01H4_29200</name>
</gene>
<evidence type="ECO:0000313" key="2">
    <source>
        <dbReference type="EMBL" id="GAG77265.1"/>
    </source>
</evidence>
<feature type="non-terminal residue" evidence="2">
    <location>
        <position position="1"/>
    </location>
</feature>
<dbReference type="AlphaFoldDB" id="X1A548"/>
<sequence>RYIPLIIGVGGCLIFLIIYHFLINPIQVEIMISQEYFDELILKGDISYGNVIFLEDMLRLDLCNIINTFILIFSVILFAYLFARSMQFIKKIAITSFIFLGIV</sequence>
<accession>X1A548</accession>
<dbReference type="EMBL" id="BART01014797">
    <property type="protein sequence ID" value="GAG77265.1"/>
    <property type="molecule type" value="Genomic_DNA"/>
</dbReference>